<keyword evidence="2" id="KW-0812">Transmembrane</keyword>
<feature type="transmembrane region" description="Helical" evidence="2">
    <location>
        <begin position="147"/>
        <end position="166"/>
    </location>
</feature>
<feature type="transmembrane region" description="Helical" evidence="2">
    <location>
        <begin position="27"/>
        <end position="49"/>
    </location>
</feature>
<dbReference type="Proteomes" id="UP000041254">
    <property type="component" value="Unassembled WGS sequence"/>
</dbReference>
<dbReference type="InParanoid" id="A0A0G4EKW5"/>
<keyword evidence="4" id="KW-1185">Reference proteome</keyword>
<gene>
    <name evidence="3" type="ORF">Vbra_12162</name>
</gene>
<dbReference type="OrthoDB" id="427982at2759"/>
<accession>A0A0G4EKW5</accession>
<feature type="region of interest" description="Disordered" evidence="1">
    <location>
        <begin position="393"/>
        <end position="467"/>
    </location>
</feature>
<evidence type="ECO:0000313" key="4">
    <source>
        <dbReference type="Proteomes" id="UP000041254"/>
    </source>
</evidence>
<keyword evidence="2" id="KW-0472">Membrane</keyword>
<dbReference type="EMBL" id="CDMY01000255">
    <property type="protein sequence ID" value="CEL97175.1"/>
    <property type="molecule type" value="Genomic_DNA"/>
</dbReference>
<feature type="compositionally biased region" description="Pro residues" evidence="1">
    <location>
        <begin position="348"/>
        <end position="357"/>
    </location>
</feature>
<feature type="compositionally biased region" description="Low complexity" evidence="1">
    <location>
        <begin position="394"/>
        <end position="407"/>
    </location>
</feature>
<keyword evidence="2" id="KW-1133">Transmembrane helix</keyword>
<evidence type="ECO:0000313" key="3">
    <source>
        <dbReference type="EMBL" id="CEL97175.1"/>
    </source>
</evidence>
<feature type="transmembrane region" description="Helical" evidence="2">
    <location>
        <begin position="271"/>
        <end position="290"/>
    </location>
</feature>
<feature type="transmembrane region" description="Helical" evidence="2">
    <location>
        <begin position="199"/>
        <end position="221"/>
    </location>
</feature>
<feature type="compositionally biased region" description="Low complexity" evidence="1">
    <location>
        <begin position="323"/>
        <end position="347"/>
    </location>
</feature>
<feature type="transmembrane region" description="Helical" evidence="2">
    <location>
        <begin position="241"/>
        <end position="259"/>
    </location>
</feature>
<evidence type="ECO:0008006" key="5">
    <source>
        <dbReference type="Google" id="ProtNLM"/>
    </source>
</evidence>
<organism evidence="3 4">
    <name type="scientific">Vitrella brassicaformis (strain CCMP3155)</name>
    <dbReference type="NCBI Taxonomy" id="1169540"/>
    <lineage>
        <taxon>Eukaryota</taxon>
        <taxon>Sar</taxon>
        <taxon>Alveolata</taxon>
        <taxon>Colpodellida</taxon>
        <taxon>Vitrellaceae</taxon>
        <taxon>Vitrella</taxon>
    </lineage>
</organism>
<name>A0A0G4EKW5_VITBC</name>
<protein>
    <recommendedName>
        <fullName evidence="5">Transmembrane protein</fullName>
    </recommendedName>
</protein>
<feature type="region of interest" description="Disordered" evidence="1">
    <location>
        <begin position="314"/>
        <end position="374"/>
    </location>
</feature>
<feature type="transmembrane region" description="Helical" evidence="2">
    <location>
        <begin position="61"/>
        <end position="83"/>
    </location>
</feature>
<evidence type="ECO:0000256" key="1">
    <source>
        <dbReference type="SAM" id="MobiDB-lite"/>
    </source>
</evidence>
<dbReference type="VEuPathDB" id="CryptoDB:Vbra_12162"/>
<feature type="transmembrane region" description="Helical" evidence="2">
    <location>
        <begin position="172"/>
        <end position="192"/>
    </location>
</feature>
<dbReference type="AlphaFoldDB" id="A0A0G4EKW5"/>
<feature type="transmembrane region" description="Helical" evidence="2">
    <location>
        <begin position="115"/>
        <end position="135"/>
    </location>
</feature>
<feature type="compositionally biased region" description="Basic and acidic residues" evidence="1">
    <location>
        <begin position="456"/>
        <end position="467"/>
    </location>
</feature>
<evidence type="ECO:0000256" key="2">
    <source>
        <dbReference type="SAM" id="Phobius"/>
    </source>
</evidence>
<feature type="compositionally biased region" description="Basic and acidic residues" evidence="1">
    <location>
        <begin position="408"/>
        <end position="418"/>
    </location>
</feature>
<proteinExistence type="predicted"/>
<sequence length="467" mass="51217">MDLPLTYSGREVLLAWRVEHSGRLTHWLTIAAKLVLLASHGLWLYALALRQDGVISWRWSYVFLPAWIGDVLCLAILLISWFASCPYIRLCLNEHTTRIGSDDNPSVLTEILPEIFLAMLGFFFVLLILASESLLCQFLASAQKSAMLVSMFVFGVSLLCGCHGLCLKSDSAHVYGLLGLDGLVTLALLLGVREFDWPVSLIAMPSVVAAFCFLVCAGRDYKRSADVLVREEKILRILESVFLLCILSAAASTYFTLLNKDPADRRFSRDGFVVAFSMVVISVVRGVLAYKEIQLGEVSARRLRVMPQPEPTRRSLFFEIGGSRRTVTPRSPSRPSSELQPQASLRRPAPPQPPRPTPSTATSIHSQQASGVAVPHVPAASLNAMNHARTLAVTNQSDSSAASNSTSTRDERERDRRVPSHPLEGGSGRARQLEEAKQPLTGEKGGRGGLGLAFTRQDRGKPPDDNV</sequence>
<reference evidence="3 4" key="1">
    <citation type="submission" date="2014-11" db="EMBL/GenBank/DDBJ databases">
        <authorList>
            <person name="Zhu J."/>
            <person name="Qi W."/>
            <person name="Song R."/>
        </authorList>
    </citation>
    <scope>NUCLEOTIDE SEQUENCE [LARGE SCALE GENOMIC DNA]</scope>
</reference>